<keyword evidence="3" id="KW-1185">Reference proteome</keyword>
<dbReference type="AlphaFoldDB" id="A0A4Y2IV01"/>
<evidence type="ECO:0000256" key="1">
    <source>
        <dbReference type="SAM" id="MobiDB-lite"/>
    </source>
</evidence>
<organism evidence="2 3">
    <name type="scientific">Araneus ventricosus</name>
    <name type="common">Orbweaver spider</name>
    <name type="synonym">Epeira ventricosa</name>
    <dbReference type="NCBI Taxonomy" id="182803"/>
    <lineage>
        <taxon>Eukaryota</taxon>
        <taxon>Metazoa</taxon>
        <taxon>Ecdysozoa</taxon>
        <taxon>Arthropoda</taxon>
        <taxon>Chelicerata</taxon>
        <taxon>Arachnida</taxon>
        <taxon>Araneae</taxon>
        <taxon>Araneomorphae</taxon>
        <taxon>Entelegynae</taxon>
        <taxon>Araneoidea</taxon>
        <taxon>Araneidae</taxon>
        <taxon>Araneus</taxon>
    </lineage>
</organism>
<evidence type="ECO:0000313" key="2">
    <source>
        <dbReference type="EMBL" id="GBM80762.1"/>
    </source>
</evidence>
<dbReference type="EMBL" id="BGPR01002902">
    <property type="protein sequence ID" value="GBM80762.1"/>
    <property type="molecule type" value="Genomic_DNA"/>
</dbReference>
<feature type="compositionally biased region" description="Polar residues" evidence="1">
    <location>
        <begin position="1"/>
        <end position="23"/>
    </location>
</feature>
<sequence>MILNLGQMTRTTPELATPLQTSAPHKREDVCPSTYDLSCNRPNTRRIFSGVGFPTWIPPIPKPSPPGNREDRQQNLKIYLQMQLSFSDTIAVL</sequence>
<gene>
    <name evidence="2" type="ORF">AVEN_10628_1</name>
</gene>
<proteinExistence type="predicted"/>
<comment type="caution">
    <text evidence="2">The sequence shown here is derived from an EMBL/GenBank/DDBJ whole genome shotgun (WGS) entry which is preliminary data.</text>
</comment>
<feature type="region of interest" description="Disordered" evidence="1">
    <location>
        <begin position="1"/>
        <end position="31"/>
    </location>
</feature>
<reference evidence="2 3" key="1">
    <citation type="journal article" date="2019" name="Sci. Rep.">
        <title>Orb-weaving spider Araneus ventricosus genome elucidates the spidroin gene catalogue.</title>
        <authorList>
            <person name="Kono N."/>
            <person name="Nakamura H."/>
            <person name="Ohtoshi R."/>
            <person name="Moran D.A.P."/>
            <person name="Shinohara A."/>
            <person name="Yoshida Y."/>
            <person name="Fujiwara M."/>
            <person name="Mori M."/>
            <person name="Tomita M."/>
            <person name="Arakawa K."/>
        </authorList>
    </citation>
    <scope>NUCLEOTIDE SEQUENCE [LARGE SCALE GENOMIC DNA]</scope>
</reference>
<name>A0A4Y2IV01_ARAVE</name>
<protein>
    <submittedName>
        <fullName evidence="2">Uncharacterized protein</fullName>
    </submittedName>
</protein>
<evidence type="ECO:0000313" key="3">
    <source>
        <dbReference type="Proteomes" id="UP000499080"/>
    </source>
</evidence>
<dbReference type="Proteomes" id="UP000499080">
    <property type="component" value="Unassembled WGS sequence"/>
</dbReference>
<accession>A0A4Y2IV01</accession>